<dbReference type="AlphaFoldDB" id="A0A0M2GSE9"/>
<keyword evidence="3" id="KW-1185">Reference proteome</keyword>
<protein>
    <submittedName>
        <fullName evidence="2">ABC transporter permease</fullName>
    </submittedName>
</protein>
<dbReference type="GO" id="GO:0005886">
    <property type="term" value="C:plasma membrane"/>
    <property type="evidence" value="ECO:0007669"/>
    <property type="project" value="UniProtKB-SubCell"/>
</dbReference>
<feature type="transmembrane region" description="Helical" evidence="1">
    <location>
        <begin position="17"/>
        <end position="37"/>
    </location>
</feature>
<dbReference type="EMBL" id="JYJH01000003">
    <property type="protein sequence ID" value="KJK40763.1"/>
    <property type="molecule type" value="Genomic_DNA"/>
</dbReference>
<feature type="transmembrane region" description="Helical" evidence="1">
    <location>
        <begin position="231"/>
        <end position="250"/>
    </location>
</feature>
<gene>
    <name evidence="2" type="ORF">UK15_07055</name>
</gene>
<proteinExistence type="predicted"/>
<dbReference type="GO" id="GO:0140359">
    <property type="term" value="F:ABC-type transporter activity"/>
    <property type="evidence" value="ECO:0007669"/>
    <property type="project" value="InterPro"/>
</dbReference>
<feature type="transmembrane region" description="Helical" evidence="1">
    <location>
        <begin position="156"/>
        <end position="175"/>
    </location>
</feature>
<dbReference type="PATRIC" id="fig|284040.3.peg.3477"/>
<keyword evidence="1" id="KW-0472">Membrane</keyword>
<comment type="caution">
    <text evidence="2">The sequence shown here is derived from an EMBL/GenBank/DDBJ whole genome shotgun (WGS) entry which is preliminary data.</text>
</comment>
<sequence length="256" mass="26825">MNLAVYTKSLSDSRRGLVGWMLGTAAVGMMYASTYPSQKDNTASLPEALRESLHIDATAAGYLQASVFGVILPLLAMIYGAATGSRAVAGEEEFGQLDLVLAHPLTRTRLVLQRFAALATGAGAISALVWLALLAIRDSAELTSVTPAELLAQCMNLALLGIVFGALALGLGAAFGRRNVALAGTAAIGLLAYTAHTFAAQIGADRLAYLSPFHHYIGGQPLRHGFQWADIGILAATASALVALGTWRFARRDINT</sequence>
<evidence type="ECO:0000256" key="1">
    <source>
        <dbReference type="SAM" id="Phobius"/>
    </source>
</evidence>
<organism evidence="2 3">
    <name type="scientific">Streptomyces variegatus</name>
    <dbReference type="NCBI Taxonomy" id="284040"/>
    <lineage>
        <taxon>Bacteria</taxon>
        <taxon>Bacillati</taxon>
        <taxon>Actinomycetota</taxon>
        <taxon>Actinomycetes</taxon>
        <taxon>Kitasatosporales</taxon>
        <taxon>Streptomycetaceae</taxon>
        <taxon>Streptomyces</taxon>
    </lineage>
</organism>
<evidence type="ECO:0000313" key="2">
    <source>
        <dbReference type="EMBL" id="KJK40763.1"/>
    </source>
</evidence>
<evidence type="ECO:0000313" key="3">
    <source>
        <dbReference type="Proteomes" id="UP000034786"/>
    </source>
</evidence>
<dbReference type="Pfam" id="PF12679">
    <property type="entry name" value="ABC2_membrane_2"/>
    <property type="match status" value="1"/>
</dbReference>
<name>A0A0M2GSE9_9ACTN</name>
<reference evidence="3" key="1">
    <citation type="submission" date="2015-02" db="EMBL/GenBank/DDBJ databases">
        <authorList>
            <person name="Ju K.-S."/>
            <person name="Doroghazi J.R."/>
            <person name="Metcalf W."/>
        </authorList>
    </citation>
    <scope>NUCLEOTIDE SEQUENCE [LARGE SCALE GENOMIC DNA]</scope>
    <source>
        <strain evidence="3">NRRL B-16380</strain>
    </source>
</reference>
<dbReference type="Proteomes" id="UP000034786">
    <property type="component" value="Unassembled WGS sequence"/>
</dbReference>
<keyword evidence="1" id="KW-0812">Transmembrane</keyword>
<accession>A0A0M2GSE9</accession>
<dbReference type="STRING" id="284040.UK15_07055"/>
<dbReference type="RefSeq" id="WP_031133165.1">
    <property type="nucleotide sequence ID" value="NZ_JYJH01000003.1"/>
</dbReference>
<feature type="transmembrane region" description="Helical" evidence="1">
    <location>
        <begin position="182"/>
        <end position="204"/>
    </location>
</feature>
<feature type="transmembrane region" description="Helical" evidence="1">
    <location>
        <begin position="115"/>
        <end position="136"/>
    </location>
</feature>
<keyword evidence="1" id="KW-1133">Transmembrane helix</keyword>
<feature type="transmembrane region" description="Helical" evidence="1">
    <location>
        <begin position="57"/>
        <end position="79"/>
    </location>
</feature>